<dbReference type="PROSITE" id="PS50011">
    <property type="entry name" value="PROTEIN_KINASE_DOM"/>
    <property type="match status" value="1"/>
</dbReference>
<feature type="domain" description="Protein kinase" evidence="7">
    <location>
        <begin position="20"/>
        <end position="291"/>
    </location>
</feature>
<dbReference type="PROSITE" id="PS00108">
    <property type="entry name" value="PROTEIN_KINASE_ST"/>
    <property type="match status" value="1"/>
</dbReference>
<feature type="binding site" evidence="5">
    <location>
        <position position="59"/>
    </location>
    <ligand>
        <name>ATP</name>
        <dbReference type="ChEBI" id="CHEBI:30616"/>
    </ligand>
</feature>
<evidence type="ECO:0000256" key="4">
    <source>
        <dbReference type="ARBA" id="ARBA00022840"/>
    </source>
</evidence>
<comment type="similarity">
    <text evidence="6">Belongs to the protein kinase superfamily.</text>
</comment>
<gene>
    <name evidence="8" type="ORF">C1H46_030319</name>
</gene>
<reference evidence="8 9" key="1">
    <citation type="journal article" date="2019" name="G3 (Bethesda)">
        <title>Sequencing of a Wild Apple (Malus baccata) Genome Unravels the Differences Between Cultivated and Wild Apple Species Regarding Disease Resistance and Cold Tolerance.</title>
        <authorList>
            <person name="Chen X."/>
        </authorList>
    </citation>
    <scope>NUCLEOTIDE SEQUENCE [LARGE SCALE GENOMIC DNA]</scope>
    <source>
        <strain evidence="9">cv. Shandingzi</strain>
        <tissue evidence="8">Leaves</tissue>
    </source>
</reference>
<name>A0A540LCN7_MALBA</name>
<keyword evidence="1" id="KW-0808">Transferase</keyword>
<dbReference type="GO" id="GO:0004674">
    <property type="term" value="F:protein serine/threonine kinase activity"/>
    <property type="evidence" value="ECO:0007669"/>
    <property type="project" value="UniProtKB-KW"/>
</dbReference>
<protein>
    <recommendedName>
        <fullName evidence="7">Protein kinase domain-containing protein</fullName>
    </recommendedName>
</protein>
<evidence type="ECO:0000256" key="1">
    <source>
        <dbReference type="ARBA" id="ARBA00022679"/>
    </source>
</evidence>
<dbReference type="PANTHER" id="PTHR48011">
    <property type="entry name" value="CCR4-NOT TRANSCRIPTIONAL COMPLEX SUBUNIT CAF120-RELATED"/>
    <property type="match status" value="1"/>
</dbReference>
<comment type="caution">
    <text evidence="8">The sequence shown here is derived from an EMBL/GenBank/DDBJ whole genome shotgun (WGS) entry which is preliminary data.</text>
</comment>
<evidence type="ECO:0000313" key="9">
    <source>
        <dbReference type="Proteomes" id="UP000315295"/>
    </source>
</evidence>
<dbReference type="Proteomes" id="UP000315295">
    <property type="component" value="Unassembled WGS sequence"/>
</dbReference>
<dbReference type="GO" id="GO:0005524">
    <property type="term" value="F:ATP binding"/>
    <property type="evidence" value="ECO:0007669"/>
    <property type="project" value="UniProtKB-UniRule"/>
</dbReference>
<dbReference type="SUPFAM" id="SSF56112">
    <property type="entry name" value="Protein kinase-like (PK-like)"/>
    <property type="match status" value="1"/>
</dbReference>
<keyword evidence="6" id="KW-0723">Serine/threonine-protein kinase</keyword>
<dbReference type="SMART" id="SM00220">
    <property type="entry name" value="S_TKc"/>
    <property type="match status" value="1"/>
</dbReference>
<keyword evidence="9" id="KW-1185">Reference proteome</keyword>
<dbReference type="GO" id="GO:0007165">
    <property type="term" value="P:signal transduction"/>
    <property type="evidence" value="ECO:0007669"/>
    <property type="project" value="TreeGrafter"/>
</dbReference>
<keyword evidence="2 5" id="KW-0547">Nucleotide-binding</keyword>
<sequence length="324" mass="35487">MKRKAEEEELGRLWGNGEEWERGDLIGEGCFGSVFLAFSKKNKPIVSDRPPLPPVMAVKSAELSHSESIQHETEVLSYVKGSAFVIDCLGEEITTSEDGDQMVYNLLLEFAAGGTLDGLIRRFKGRGLPESDVISYTRSILRGLIHIHECDYVHCDLKPENILLVPVANTGRFVAKVADLGLAKRTKEDVGGWRGTPRYTDPDALMDNVQNQSSDIWSVGAIVLEMLTGSPPWDVKPGSDLEDFLDMVSQEITPKIPPGISSAANDFLKCCLAINSWERLTAEQLLFHPFIAEPQASEACHSSLGYTVVPKIQPPVGLVIPAGL</sequence>
<dbReference type="Gene3D" id="1.10.510.10">
    <property type="entry name" value="Transferase(Phosphotransferase) domain 1"/>
    <property type="match status" value="1"/>
</dbReference>
<proteinExistence type="inferred from homology"/>
<dbReference type="InterPro" id="IPR017441">
    <property type="entry name" value="Protein_kinase_ATP_BS"/>
</dbReference>
<accession>A0A540LCN7</accession>
<dbReference type="InterPro" id="IPR011009">
    <property type="entry name" value="Kinase-like_dom_sf"/>
</dbReference>
<keyword evidence="3" id="KW-0418">Kinase</keyword>
<dbReference type="InterPro" id="IPR008271">
    <property type="entry name" value="Ser/Thr_kinase_AS"/>
</dbReference>
<organism evidence="8 9">
    <name type="scientific">Malus baccata</name>
    <name type="common">Siberian crab apple</name>
    <name type="synonym">Pyrus baccata</name>
    <dbReference type="NCBI Taxonomy" id="106549"/>
    <lineage>
        <taxon>Eukaryota</taxon>
        <taxon>Viridiplantae</taxon>
        <taxon>Streptophyta</taxon>
        <taxon>Embryophyta</taxon>
        <taxon>Tracheophyta</taxon>
        <taxon>Spermatophyta</taxon>
        <taxon>Magnoliopsida</taxon>
        <taxon>eudicotyledons</taxon>
        <taxon>Gunneridae</taxon>
        <taxon>Pentapetalae</taxon>
        <taxon>rosids</taxon>
        <taxon>fabids</taxon>
        <taxon>Rosales</taxon>
        <taxon>Rosaceae</taxon>
        <taxon>Amygdaloideae</taxon>
        <taxon>Maleae</taxon>
        <taxon>Malus</taxon>
    </lineage>
</organism>
<dbReference type="PROSITE" id="PS00107">
    <property type="entry name" value="PROTEIN_KINASE_ATP"/>
    <property type="match status" value="1"/>
</dbReference>
<dbReference type="AlphaFoldDB" id="A0A540LCN7"/>
<dbReference type="STRING" id="106549.A0A540LCN7"/>
<dbReference type="Pfam" id="PF00069">
    <property type="entry name" value="Pkinase"/>
    <property type="match status" value="1"/>
</dbReference>
<evidence type="ECO:0000256" key="6">
    <source>
        <dbReference type="RuleBase" id="RU000304"/>
    </source>
</evidence>
<dbReference type="PANTHER" id="PTHR48011:SF56">
    <property type="entry name" value="PROTEIN KINASE DOMAIN-CONTAINING PROTEIN"/>
    <property type="match status" value="1"/>
</dbReference>
<evidence type="ECO:0000256" key="2">
    <source>
        <dbReference type="ARBA" id="ARBA00022741"/>
    </source>
</evidence>
<dbReference type="InterPro" id="IPR052751">
    <property type="entry name" value="Plant_MAPKKK"/>
</dbReference>
<evidence type="ECO:0000259" key="7">
    <source>
        <dbReference type="PROSITE" id="PS50011"/>
    </source>
</evidence>
<keyword evidence="4 5" id="KW-0067">ATP-binding</keyword>
<evidence type="ECO:0000256" key="5">
    <source>
        <dbReference type="PROSITE-ProRule" id="PRU10141"/>
    </source>
</evidence>
<evidence type="ECO:0000256" key="3">
    <source>
        <dbReference type="ARBA" id="ARBA00022777"/>
    </source>
</evidence>
<dbReference type="EMBL" id="VIEB01000649">
    <property type="protein sequence ID" value="TQD84119.1"/>
    <property type="molecule type" value="Genomic_DNA"/>
</dbReference>
<dbReference type="InterPro" id="IPR000719">
    <property type="entry name" value="Prot_kinase_dom"/>
</dbReference>
<evidence type="ECO:0000313" key="8">
    <source>
        <dbReference type="EMBL" id="TQD84119.1"/>
    </source>
</evidence>